<protein>
    <submittedName>
        <fullName evidence="2">Uncharacterized protein</fullName>
    </submittedName>
</protein>
<sequence length="569" mass="64973">MSSHQPIRVSTTKIRPALYSTFPTIKRAVVINPDDSNGIYENISPKMNAESRAELQPDFIKQSSWSKTYRKIFRETSEGPYSPDSLISAKDGYERSTRDGESVQYLRRVQEFEAEPLEPTNGDHDHRSPTVLPQVLHPGTRYFPIQSKVRKSIEKGHSLPARRPPMVTEFPADTTKSQPLKHKYVRKTQSTGGIHRKISHEKPHISTEGLLMPKNVETNRTHSFMENQNDVIPEEPAHQEHFYRTPQDSPSQVSVITSTANVGDVRKAMGNLQVNDEMLNIVNKFVKSHFDSTKVRVKNVTETSMPLQYYWSRIVNLSDGNKNGSLKVQQLMTLSTDDTNALLRGQNGSSFQKSALHRSELSPETHISDEEKDLLDIVIRKIEQKIPLDWPELFLLKSAHCRLVIPKERRVKKKKNTDGDTELYKKLESELVEDYRNYQVILEQITIVDDLYTRLAFDIMQAEAYWYAARVISESVLRSNNFRMALRFYADLLQKASKELQPNDASLATICEKTSLILKESGIVDEAVLASCLQVVAAAEKALASSQTDVKTERRLLRIKENLAHCRQR</sequence>
<accession>A0AA39HUA0</accession>
<comment type="caution">
    <text evidence="2">The sequence shown here is derived from an EMBL/GenBank/DDBJ whole genome shotgun (WGS) entry which is preliminary data.</text>
</comment>
<evidence type="ECO:0000313" key="2">
    <source>
        <dbReference type="EMBL" id="KAK0412176.1"/>
    </source>
</evidence>
<gene>
    <name evidence="2" type="ORF">QR680_006074</name>
</gene>
<evidence type="ECO:0000313" key="3">
    <source>
        <dbReference type="Proteomes" id="UP001175271"/>
    </source>
</evidence>
<dbReference type="AlphaFoldDB" id="A0AA39HUA0"/>
<evidence type="ECO:0000256" key="1">
    <source>
        <dbReference type="SAM" id="MobiDB-lite"/>
    </source>
</evidence>
<name>A0AA39HUA0_9BILA</name>
<feature type="region of interest" description="Disordered" evidence="1">
    <location>
        <begin position="158"/>
        <end position="177"/>
    </location>
</feature>
<proteinExistence type="predicted"/>
<dbReference type="EMBL" id="JAUCMV010000003">
    <property type="protein sequence ID" value="KAK0412176.1"/>
    <property type="molecule type" value="Genomic_DNA"/>
</dbReference>
<keyword evidence="3" id="KW-1185">Reference proteome</keyword>
<dbReference type="Proteomes" id="UP001175271">
    <property type="component" value="Unassembled WGS sequence"/>
</dbReference>
<reference evidence="2" key="1">
    <citation type="submission" date="2023-06" db="EMBL/GenBank/DDBJ databases">
        <title>Genomic analysis of the entomopathogenic nematode Steinernema hermaphroditum.</title>
        <authorList>
            <person name="Schwarz E.M."/>
            <person name="Heppert J.K."/>
            <person name="Baniya A."/>
            <person name="Schwartz H.T."/>
            <person name="Tan C.-H."/>
            <person name="Antoshechkin I."/>
            <person name="Sternberg P.W."/>
            <person name="Goodrich-Blair H."/>
            <person name="Dillman A.R."/>
        </authorList>
    </citation>
    <scope>NUCLEOTIDE SEQUENCE</scope>
    <source>
        <strain evidence="2">PS9179</strain>
        <tissue evidence="2">Whole animal</tissue>
    </source>
</reference>
<organism evidence="2 3">
    <name type="scientific">Steinernema hermaphroditum</name>
    <dbReference type="NCBI Taxonomy" id="289476"/>
    <lineage>
        <taxon>Eukaryota</taxon>
        <taxon>Metazoa</taxon>
        <taxon>Ecdysozoa</taxon>
        <taxon>Nematoda</taxon>
        <taxon>Chromadorea</taxon>
        <taxon>Rhabditida</taxon>
        <taxon>Tylenchina</taxon>
        <taxon>Panagrolaimomorpha</taxon>
        <taxon>Strongyloidoidea</taxon>
        <taxon>Steinernematidae</taxon>
        <taxon>Steinernema</taxon>
    </lineage>
</organism>